<evidence type="ECO:0000256" key="1">
    <source>
        <dbReference type="SAM" id="Phobius"/>
    </source>
</evidence>
<proteinExistence type="predicted"/>
<dbReference type="EMBL" id="FOIS01000004">
    <property type="protein sequence ID" value="SEW21022.1"/>
    <property type="molecule type" value="Genomic_DNA"/>
</dbReference>
<gene>
    <name evidence="2" type="ORF">SAMN05216285_2970</name>
</gene>
<sequence length="192" mass="19865">MLKFFLLAHVRSYMGENNSQMRELDGVGVWGGGITGGLVAGIAMGLVLHFGGNQIELLGGLAADPGAAVGVGWTIHLMLSMLFGLLFAAITSREAVRELVETFSDYVVTGLVFGALLGLFAGGVLFPIAMGRVGVATLPLPFLPVPGLAAELVSALLFALGHLVYGIVLGAVFATVNGVTPSGVRKYVPLVR</sequence>
<feature type="transmembrane region" description="Helical" evidence="1">
    <location>
        <begin position="27"/>
        <end position="50"/>
    </location>
</feature>
<feature type="transmembrane region" description="Helical" evidence="1">
    <location>
        <begin position="70"/>
        <end position="91"/>
    </location>
</feature>
<keyword evidence="3" id="KW-1185">Reference proteome</keyword>
<keyword evidence="1" id="KW-1133">Transmembrane helix</keyword>
<feature type="transmembrane region" description="Helical" evidence="1">
    <location>
        <begin position="148"/>
        <end position="176"/>
    </location>
</feature>
<dbReference type="STRING" id="1202768.SAMN05216285_2970"/>
<accession>A0A1I0Q2F6</accession>
<keyword evidence="1" id="KW-0812">Transmembrane</keyword>
<dbReference type="AlphaFoldDB" id="A0A1I0Q2F6"/>
<feature type="transmembrane region" description="Helical" evidence="1">
    <location>
        <begin position="103"/>
        <end position="128"/>
    </location>
</feature>
<evidence type="ECO:0000313" key="3">
    <source>
        <dbReference type="Proteomes" id="UP000183275"/>
    </source>
</evidence>
<protein>
    <submittedName>
        <fullName evidence="2">Uncharacterized protein</fullName>
    </submittedName>
</protein>
<dbReference type="Proteomes" id="UP000183275">
    <property type="component" value="Unassembled WGS sequence"/>
</dbReference>
<reference evidence="3" key="1">
    <citation type="submission" date="2016-10" db="EMBL/GenBank/DDBJ databases">
        <authorList>
            <person name="Varghese N."/>
        </authorList>
    </citation>
    <scope>NUCLEOTIDE SEQUENCE [LARGE SCALE GENOMIC DNA]</scope>
    <source>
        <strain evidence="3">CGMCC 1.12284</strain>
    </source>
</reference>
<keyword evidence="1" id="KW-0472">Membrane</keyword>
<name>A0A1I0Q2F6_9EURY</name>
<evidence type="ECO:0000313" key="2">
    <source>
        <dbReference type="EMBL" id="SEW21022.1"/>
    </source>
</evidence>
<dbReference type="eggNOG" id="arCOG06357">
    <property type="taxonomic scope" value="Archaea"/>
</dbReference>
<organism evidence="2 3">
    <name type="scientific">Natrinema salifodinae</name>
    <dbReference type="NCBI Taxonomy" id="1202768"/>
    <lineage>
        <taxon>Archaea</taxon>
        <taxon>Methanobacteriati</taxon>
        <taxon>Methanobacteriota</taxon>
        <taxon>Stenosarchaea group</taxon>
        <taxon>Halobacteria</taxon>
        <taxon>Halobacteriales</taxon>
        <taxon>Natrialbaceae</taxon>
        <taxon>Natrinema</taxon>
    </lineage>
</organism>